<organism evidence="3 4">
    <name type="scientific">Capsulimonas corticalis</name>
    <dbReference type="NCBI Taxonomy" id="2219043"/>
    <lineage>
        <taxon>Bacteria</taxon>
        <taxon>Bacillati</taxon>
        <taxon>Armatimonadota</taxon>
        <taxon>Armatimonadia</taxon>
        <taxon>Capsulimonadales</taxon>
        <taxon>Capsulimonadaceae</taxon>
        <taxon>Capsulimonas</taxon>
    </lineage>
</organism>
<evidence type="ECO:0000259" key="2">
    <source>
        <dbReference type="Pfam" id="PF17389"/>
    </source>
</evidence>
<dbReference type="PANTHER" id="PTHR34987:SF2">
    <property type="entry name" value="B, PUTATIVE (AFU_ORTHOLOGUE AFUA_7G05040)-RELATED"/>
    <property type="match status" value="1"/>
</dbReference>
<dbReference type="Gene3D" id="2.60.120.260">
    <property type="entry name" value="Galactose-binding domain-like"/>
    <property type="match status" value="2"/>
</dbReference>
<dbReference type="InterPro" id="IPR008928">
    <property type="entry name" value="6-hairpin_glycosidase_sf"/>
</dbReference>
<evidence type="ECO:0000313" key="4">
    <source>
        <dbReference type="Proteomes" id="UP000287394"/>
    </source>
</evidence>
<accession>A0A402CTC1</accession>
<dbReference type="AlphaFoldDB" id="A0A402CTC1"/>
<dbReference type="InterPro" id="IPR035396">
    <property type="entry name" value="Bac_rhamnosid6H"/>
</dbReference>
<dbReference type="Gene3D" id="1.50.10.10">
    <property type="match status" value="1"/>
</dbReference>
<dbReference type="PANTHER" id="PTHR34987">
    <property type="entry name" value="C, PUTATIVE (AFU_ORTHOLOGUE AFUA_3G02880)-RELATED"/>
    <property type="match status" value="1"/>
</dbReference>
<evidence type="ECO:0000259" key="1">
    <source>
        <dbReference type="Pfam" id="PF05592"/>
    </source>
</evidence>
<protein>
    <submittedName>
        <fullName evidence="3">Uncharacterized protein</fullName>
    </submittedName>
</protein>
<dbReference type="Gene3D" id="2.60.420.10">
    <property type="entry name" value="Maltose phosphorylase, domain 3"/>
    <property type="match status" value="1"/>
</dbReference>
<dbReference type="RefSeq" id="WP_125205888.1">
    <property type="nucleotide sequence ID" value="NZ_AP025739.1"/>
</dbReference>
<dbReference type="InterPro" id="IPR008902">
    <property type="entry name" value="Rhamnosid_concanavalin"/>
</dbReference>
<dbReference type="EMBL" id="AP025739">
    <property type="protein sequence ID" value="BDI30798.1"/>
    <property type="molecule type" value="Genomic_DNA"/>
</dbReference>
<name>A0A402CTC1_9BACT</name>
<dbReference type="GO" id="GO:0005975">
    <property type="term" value="P:carbohydrate metabolic process"/>
    <property type="evidence" value="ECO:0007669"/>
    <property type="project" value="InterPro"/>
</dbReference>
<feature type="domain" description="Alpha-L-rhamnosidase concanavalin-like" evidence="1">
    <location>
        <begin position="233"/>
        <end position="316"/>
    </location>
</feature>
<dbReference type="InterPro" id="IPR012341">
    <property type="entry name" value="6hp_glycosidase-like_sf"/>
</dbReference>
<dbReference type="SUPFAM" id="SSF48208">
    <property type="entry name" value="Six-hairpin glycosidases"/>
    <property type="match status" value="1"/>
</dbReference>
<proteinExistence type="predicted"/>
<sequence>MSKPFTQAQWIWSTNDIAARFGVRRFRGRFTAETATRVTCLVSADSRYILYLDGAPLGRGPARSALRSYNYETYSVDITPGEHVFAAIVIAADEYSRPIPEMHDRGGFLLEAKSADGKALCATGGEGWRVQEDTSLTPTLVEPPHFHYCEVGLMEVVRGSEIPWGWTARDFDDAGWTAPVAIHPVIIRHQPGDTDKSRWRLVARDIPAMRYDRREFTSAGEALPVTVAPGETREIILDAGAYAIGYPELRVEGGAGSAITLTYAEALTLNGVKSQRDALEGGDVEGLCDVYHPGGGAETYEPLHWRAFRFVKLTIVGGDAPVTVAGLAYHRTGYPWRRLATFSVTGGPAELTEVQDVDFRTLQSCTWETFMDCPYYEQLQYVGDTRLQALLGYAATGDARLARRAVRQFDASRLPSGLTQSRFPSSFEQIIPPFSLLWILMVEDLWRYAPGASTTVANCLNGARGVLEWFGKHLTPDGVVGGHLPHWSFVDWVDGWEGGVPPPAAAGLPSATINLQYLAAMQSYIRLRDALGDTREAEFWQAHLDMLTDAITSTFWDDDAELLREGPDDSWGYSQHAQAWGLLTGVIPPSAVEDVVESLHTDDTLAKTSFYHTFYVVEALAKVGRLEKLWSHWLQPWRNALDLGFTTWPEKAEPTRSDCHAWSAWPTYAFLTHVLGVKPKEAGYAKYEIKPNYVDGWDHLTGTLPTTAGLLRVTVDWDGDKPKVHTELVTK</sequence>
<evidence type="ECO:0000313" key="3">
    <source>
        <dbReference type="EMBL" id="BDI30798.1"/>
    </source>
</evidence>
<dbReference type="Proteomes" id="UP000287394">
    <property type="component" value="Chromosome"/>
</dbReference>
<reference evidence="3 4" key="1">
    <citation type="journal article" date="2019" name="Int. J. Syst. Evol. Microbiol.">
        <title>Capsulimonas corticalis gen. nov., sp. nov., an aerobic capsulated bacterium, of a novel bacterial order, Capsulimonadales ord. nov., of the class Armatimonadia of the phylum Armatimonadetes.</title>
        <authorList>
            <person name="Li J."/>
            <person name="Kudo C."/>
            <person name="Tonouchi A."/>
        </authorList>
    </citation>
    <scope>NUCLEOTIDE SEQUENCE [LARGE SCALE GENOMIC DNA]</scope>
    <source>
        <strain evidence="3 4">AX-7</strain>
    </source>
</reference>
<gene>
    <name evidence="3" type="ORF">CCAX7_28490</name>
</gene>
<dbReference type="Pfam" id="PF17389">
    <property type="entry name" value="Bac_rhamnosid6H"/>
    <property type="match status" value="1"/>
</dbReference>
<feature type="domain" description="Alpha-L-rhamnosidase six-hairpin glycosidase" evidence="2">
    <location>
        <begin position="359"/>
        <end position="667"/>
    </location>
</feature>
<dbReference type="Pfam" id="PF05592">
    <property type="entry name" value="Bac_rhamnosid"/>
    <property type="match status" value="1"/>
</dbReference>
<keyword evidence="4" id="KW-1185">Reference proteome</keyword>
<dbReference type="OrthoDB" id="9815108at2"/>
<dbReference type="KEGG" id="ccot:CCAX7_28490"/>